<dbReference type="FunFam" id="3.30.70.1070:FF:000001">
    <property type="entry name" value="Cell division protein DedD"/>
    <property type="match status" value="1"/>
</dbReference>
<dbReference type="PANTHER" id="PTHR38687">
    <property type="entry name" value="CELL DIVISION PROTEIN DEDD-RELATED"/>
    <property type="match status" value="1"/>
</dbReference>
<keyword evidence="5" id="KW-1185">Reference proteome</keyword>
<dbReference type="InterPro" id="IPR052521">
    <property type="entry name" value="Cell_div_SPOR-domain"/>
</dbReference>
<dbReference type="PANTHER" id="PTHR38687:SF1">
    <property type="entry name" value="CELL DIVISION PROTEIN DEDD"/>
    <property type="match status" value="1"/>
</dbReference>
<evidence type="ECO:0000259" key="3">
    <source>
        <dbReference type="PROSITE" id="PS51724"/>
    </source>
</evidence>
<accession>A0A5B8HJ30</accession>
<evidence type="ECO:0000313" key="5">
    <source>
        <dbReference type="Proteomes" id="UP000320591"/>
    </source>
</evidence>
<dbReference type="SUPFAM" id="SSF110997">
    <property type="entry name" value="Sporulation related repeat"/>
    <property type="match status" value="1"/>
</dbReference>
<evidence type="ECO:0000313" key="4">
    <source>
        <dbReference type="EMBL" id="QDX29386.1"/>
    </source>
</evidence>
<dbReference type="EMBL" id="CP042220">
    <property type="protein sequence ID" value="QDX29386.1"/>
    <property type="molecule type" value="Genomic_DNA"/>
</dbReference>
<reference evidence="4 5" key="1">
    <citation type="journal article" date="2019" name="Environ. Microbiol.">
        <title>The phytopathogenic nature of Dickeya aquatica 174/2 and the dynamic early evolution of Dickeya pathogenicity.</title>
        <authorList>
            <person name="Duprey A."/>
            <person name="Taib N."/>
            <person name="Leonard S."/>
            <person name="Garin T."/>
            <person name="Flandrois J.P."/>
            <person name="Nasser W."/>
            <person name="Brochier-Armanet C."/>
            <person name="Reverchon S."/>
        </authorList>
    </citation>
    <scope>NUCLEOTIDE SEQUENCE [LARGE SCALE GENOMIC DNA]</scope>
    <source>
        <strain evidence="4 5">NCPPB 569</strain>
    </source>
</reference>
<proteinExistence type="inferred from homology"/>
<dbReference type="OrthoDB" id="7069135at2"/>
<feature type="domain" description="SPOR" evidence="3">
    <location>
        <begin position="208"/>
        <end position="287"/>
    </location>
</feature>
<dbReference type="GO" id="GO:0032506">
    <property type="term" value="P:cytokinetic process"/>
    <property type="evidence" value="ECO:0007669"/>
    <property type="project" value="InterPro"/>
</dbReference>
<comment type="similarity">
    <text evidence="1">Belongs to the DedD family.</text>
</comment>
<keyword evidence="1" id="KW-0472">Membrane</keyword>
<dbReference type="Proteomes" id="UP000320591">
    <property type="component" value="Chromosome"/>
</dbReference>
<dbReference type="InterPro" id="IPR036680">
    <property type="entry name" value="SPOR-like_sf"/>
</dbReference>
<feature type="transmembrane region" description="Helical" evidence="1">
    <location>
        <begin position="9"/>
        <end position="27"/>
    </location>
</feature>
<comment type="function">
    <text evidence="1">Non-essential cell division protein that could be required for efficient cell constriction.</text>
</comment>
<dbReference type="Gene3D" id="3.30.70.1070">
    <property type="entry name" value="Sporulation related repeat"/>
    <property type="match status" value="1"/>
</dbReference>
<feature type="compositionally biased region" description="Basic and acidic residues" evidence="2">
    <location>
        <begin position="140"/>
        <end position="180"/>
    </location>
</feature>
<dbReference type="GO" id="GO:0030428">
    <property type="term" value="C:cell septum"/>
    <property type="evidence" value="ECO:0007669"/>
    <property type="project" value="InterPro"/>
</dbReference>
<comment type="subcellular location">
    <subcellularLocation>
        <location evidence="1">Cell inner membrane</location>
        <topology evidence="1">Single-pass membrane protein</topology>
    </subcellularLocation>
    <text evidence="1">Localizes at the septal ring.</text>
</comment>
<dbReference type="AlphaFoldDB" id="A0A5B8HJ30"/>
<dbReference type="RefSeq" id="WP_042871792.1">
    <property type="nucleotide sequence ID" value="NZ_CM001975.1"/>
</dbReference>
<keyword evidence="1" id="KW-1003">Cell membrane</keyword>
<dbReference type="KEGG" id="dic:Dpoa569_0001142"/>
<keyword evidence="1" id="KW-1133">Transmembrane helix</keyword>
<evidence type="ECO:0000256" key="2">
    <source>
        <dbReference type="SAM" id="MobiDB-lite"/>
    </source>
</evidence>
<dbReference type="InterPro" id="IPR032898">
    <property type="entry name" value="DedD"/>
</dbReference>
<dbReference type="GO" id="GO:0042834">
    <property type="term" value="F:peptidoglycan binding"/>
    <property type="evidence" value="ECO:0007669"/>
    <property type="project" value="InterPro"/>
</dbReference>
<keyword evidence="1" id="KW-0812">Transmembrane</keyword>
<feature type="compositionally biased region" description="Low complexity" evidence="2">
    <location>
        <begin position="126"/>
        <end position="139"/>
    </location>
</feature>
<organism evidence="4 5">
    <name type="scientific">Dickeya poaceiphila</name>
    <dbReference type="NCBI Taxonomy" id="568768"/>
    <lineage>
        <taxon>Bacteria</taxon>
        <taxon>Pseudomonadati</taxon>
        <taxon>Pseudomonadota</taxon>
        <taxon>Gammaproteobacteria</taxon>
        <taxon>Enterobacterales</taxon>
        <taxon>Pectobacteriaceae</taxon>
        <taxon>Dickeya</taxon>
    </lineage>
</organism>
<dbReference type="InterPro" id="IPR007730">
    <property type="entry name" value="SPOR-like_dom"/>
</dbReference>
<dbReference type="STRING" id="568768.GCA_000406125_02732"/>
<name>A0A5B8HJ30_9GAMM</name>
<dbReference type="GO" id="GO:0005886">
    <property type="term" value="C:plasma membrane"/>
    <property type="evidence" value="ECO:0007669"/>
    <property type="project" value="UniProtKB-SubCell"/>
</dbReference>
<dbReference type="PROSITE" id="PS51724">
    <property type="entry name" value="SPOR"/>
    <property type="match status" value="1"/>
</dbReference>
<keyword evidence="1" id="KW-0997">Cell inner membrane</keyword>
<comment type="domain">
    <text evidence="1">The SPOR domain binds septal peptidoglycans and is required to target DedD to the septal ring.</text>
</comment>
<feature type="compositionally biased region" description="Basic and acidic residues" evidence="2">
    <location>
        <begin position="188"/>
        <end position="199"/>
    </location>
</feature>
<keyword evidence="1" id="KW-0131">Cell cycle</keyword>
<feature type="compositionally biased region" description="Low complexity" evidence="2">
    <location>
        <begin position="95"/>
        <end position="108"/>
    </location>
</feature>
<feature type="region of interest" description="Disordered" evidence="2">
    <location>
        <begin position="49"/>
        <end position="208"/>
    </location>
</feature>
<dbReference type="HAMAP" id="MF_02022">
    <property type="entry name" value="DedD"/>
    <property type="match status" value="1"/>
</dbReference>
<dbReference type="GO" id="GO:0032153">
    <property type="term" value="C:cell division site"/>
    <property type="evidence" value="ECO:0007669"/>
    <property type="project" value="TreeGrafter"/>
</dbReference>
<dbReference type="Pfam" id="PF05036">
    <property type="entry name" value="SPOR"/>
    <property type="match status" value="1"/>
</dbReference>
<keyword evidence="1 4" id="KW-0132">Cell division</keyword>
<gene>
    <name evidence="1 4" type="primary">dedD</name>
    <name evidence="4" type="ORF">Dpoa569_0001142</name>
</gene>
<dbReference type="NCBIfam" id="NF008641">
    <property type="entry name" value="PRK11633.1"/>
    <property type="match status" value="1"/>
</dbReference>
<protein>
    <recommendedName>
        <fullName evidence="1">Cell division protein DedD</fullName>
    </recommendedName>
</protein>
<sequence>MASKFQNRLVGTVVLVALGVIVLPGLLDGKKKHYEDDFAAIPLVPRPGDTLEAESMPPVNQSLPAQPPEGAEAVLQNKSESGAETAEEPNVAPVPGSRGASAPSSSRPTISAAPAPVVAEPRQPVQQLAPPAMKAQPAKPEIKKPDTKLETRPKPEAKVTESKVAEGKAVESKSVEKPADTRTAQAKPEPRAPENKPAENKPTVQEQAPAGQAFVVQLGALKNADKVNEVVAKLRLSGYRAYTVPSSPVAGQITRIYVGPDASKQKLQSALGELQQLSGLNGQVRSYSAR</sequence>
<evidence type="ECO:0000256" key="1">
    <source>
        <dbReference type="HAMAP-Rule" id="MF_02022"/>
    </source>
</evidence>